<dbReference type="InterPro" id="IPR000412">
    <property type="entry name" value="ABC_2_transport"/>
</dbReference>
<accession>A0ABV6QYZ2</accession>
<gene>
    <name evidence="12" type="ORF">ACFFGE_00905</name>
</gene>
<keyword evidence="4" id="KW-1003">Cell membrane</keyword>
<evidence type="ECO:0000259" key="11">
    <source>
        <dbReference type="Pfam" id="PF01061"/>
    </source>
</evidence>
<feature type="domain" description="ABC-2 type transporter transmembrane" evidence="11">
    <location>
        <begin position="14"/>
        <end position="218"/>
    </location>
</feature>
<keyword evidence="8" id="KW-0625">Polysaccharide transport</keyword>
<evidence type="ECO:0000256" key="8">
    <source>
        <dbReference type="ARBA" id="ARBA00023047"/>
    </source>
</evidence>
<reference evidence="12 13" key="1">
    <citation type="submission" date="2024-09" db="EMBL/GenBank/DDBJ databases">
        <authorList>
            <person name="Sun Q."/>
            <person name="Mori K."/>
        </authorList>
    </citation>
    <scope>NUCLEOTIDE SEQUENCE [LARGE SCALE GENOMIC DNA]</scope>
    <source>
        <strain evidence="12 13">NCAIM B.02621</strain>
    </source>
</reference>
<keyword evidence="5" id="KW-0762">Sugar transport</keyword>
<evidence type="ECO:0000256" key="10">
    <source>
        <dbReference type="SAM" id="Phobius"/>
    </source>
</evidence>
<dbReference type="Pfam" id="PF01061">
    <property type="entry name" value="ABC2_membrane"/>
    <property type="match status" value="1"/>
</dbReference>
<evidence type="ECO:0000256" key="4">
    <source>
        <dbReference type="ARBA" id="ARBA00022475"/>
    </source>
</evidence>
<evidence type="ECO:0000313" key="12">
    <source>
        <dbReference type="EMBL" id="MFC0632441.1"/>
    </source>
</evidence>
<comment type="similarity">
    <text evidence="2">Belongs to the ABC-2 integral membrane protein family.</text>
</comment>
<dbReference type="Proteomes" id="UP001589906">
    <property type="component" value="Unassembled WGS sequence"/>
</dbReference>
<evidence type="ECO:0000256" key="9">
    <source>
        <dbReference type="ARBA" id="ARBA00023136"/>
    </source>
</evidence>
<evidence type="ECO:0000256" key="2">
    <source>
        <dbReference type="ARBA" id="ARBA00007783"/>
    </source>
</evidence>
<evidence type="ECO:0000256" key="1">
    <source>
        <dbReference type="ARBA" id="ARBA00004651"/>
    </source>
</evidence>
<evidence type="ECO:0000256" key="5">
    <source>
        <dbReference type="ARBA" id="ARBA00022597"/>
    </source>
</evidence>
<proteinExistence type="inferred from homology"/>
<dbReference type="PANTHER" id="PTHR30413:SF10">
    <property type="entry name" value="CAPSULE POLYSACCHARIDE EXPORT INNER-MEMBRANE PROTEIN CTRC"/>
    <property type="match status" value="1"/>
</dbReference>
<evidence type="ECO:0000256" key="7">
    <source>
        <dbReference type="ARBA" id="ARBA00022989"/>
    </source>
</evidence>
<comment type="subcellular location">
    <subcellularLocation>
        <location evidence="1">Cell membrane</location>
        <topology evidence="1">Multi-pass membrane protein</topology>
    </subcellularLocation>
</comment>
<sequence length="258" mass="29236">MSIRALRDQSVIIGTLMLREIITRYGRRGLGFLWLVAEPLIFTFGVLFIWSIIRPPYSHGVALAPFVLTGYMGLLFFRHLITYSMGAITGNAGLLYHQTIKLLHLYSARYVLEFLGSTFAFAIGYAILVWFGQMELPHDILLIYWGWFCLFVFGVGLALVLSALALEFEVLQRLIPVMIYAILPFSGVFIMAEWVPESYRDIYLAIPMPHTIEMVRAGVLGEFVATHYDPLYPFFWGGVLIAFGLVLLARAKSHIDAE</sequence>
<keyword evidence="3" id="KW-0813">Transport</keyword>
<evidence type="ECO:0000256" key="3">
    <source>
        <dbReference type="ARBA" id="ARBA00022448"/>
    </source>
</evidence>
<dbReference type="InterPro" id="IPR013525">
    <property type="entry name" value="ABC2_TM"/>
</dbReference>
<feature type="transmembrane region" description="Helical" evidence="10">
    <location>
        <begin position="177"/>
        <end position="195"/>
    </location>
</feature>
<feature type="transmembrane region" description="Helical" evidence="10">
    <location>
        <begin position="143"/>
        <end position="165"/>
    </location>
</feature>
<keyword evidence="9 10" id="KW-0472">Membrane</keyword>
<name>A0ABV6QYZ2_9CAUL</name>
<comment type="caution">
    <text evidence="12">The sequence shown here is derived from an EMBL/GenBank/DDBJ whole genome shotgun (WGS) entry which is preliminary data.</text>
</comment>
<evidence type="ECO:0000313" key="13">
    <source>
        <dbReference type="Proteomes" id="UP001589906"/>
    </source>
</evidence>
<dbReference type="EMBL" id="JBHLSW010000002">
    <property type="protein sequence ID" value="MFC0632441.1"/>
    <property type="molecule type" value="Genomic_DNA"/>
</dbReference>
<keyword evidence="6 10" id="KW-0812">Transmembrane</keyword>
<dbReference type="PRINTS" id="PR00164">
    <property type="entry name" value="ABC2TRNSPORT"/>
</dbReference>
<keyword evidence="7 10" id="KW-1133">Transmembrane helix</keyword>
<feature type="transmembrane region" description="Helical" evidence="10">
    <location>
        <begin position="231"/>
        <end position="249"/>
    </location>
</feature>
<feature type="transmembrane region" description="Helical" evidence="10">
    <location>
        <begin position="32"/>
        <end position="53"/>
    </location>
</feature>
<evidence type="ECO:0000256" key="6">
    <source>
        <dbReference type="ARBA" id="ARBA00022692"/>
    </source>
</evidence>
<keyword evidence="13" id="KW-1185">Reference proteome</keyword>
<feature type="transmembrane region" description="Helical" evidence="10">
    <location>
        <begin position="110"/>
        <end position="131"/>
    </location>
</feature>
<dbReference type="RefSeq" id="WP_376833391.1">
    <property type="nucleotide sequence ID" value="NZ_JBHLSW010000002.1"/>
</dbReference>
<dbReference type="PANTHER" id="PTHR30413">
    <property type="entry name" value="INNER MEMBRANE TRANSPORT PERMEASE"/>
    <property type="match status" value="1"/>
</dbReference>
<organism evidence="12 13">
    <name type="scientific">Brevundimonas balnearis</name>
    <dbReference type="NCBI Taxonomy" id="1572858"/>
    <lineage>
        <taxon>Bacteria</taxon>
        <taxon>Pseudomonadati</taxon>
        <taxon>Pseudomonadota</taxon>
        <taxon>Alphaproteobacteria</taxon>
        <taxon>Caulobacterales</taxon>
        <taxon>Caulobacteraceae</taxon>
        <taxon>Brevundimonas</taxon>
    </lineage>
</organism>
<protein>
    <submittedName>
        <fullName evidence="12">ABC transporter permease</fullName>
    </submittedName>
</protein>